<feature type="domain" description="RdRp catalytic" evidence="1">
    <location>
        <begin position="204"/>
        <end position="578"/>
    </location>
</feature>
<name>A0A9P0GB48_9CUCU</name>
<proteinExistence type="predicted"/>
<dbReference type="GO" id="GO:0003968">
    <property type="term" value="F:RNA-directed RNA polymerase activity"/>
    <property type="evidence" value="ECO:0007669"/>
    <property type="project" value="InterPro"/>
</dbReference>
<dbReference type="InterPro" id="IPR014023">
    <property type="entry name" value="Mononeg_RNA_pol_cat"/>
</dbReference>
<reference evidence="2" key="1">
    <citation type="submission" date="2022-01" db="EMBL/GenBank/DDBJ databases">
        <authorList>
            <person name="King R."/>
        </authorList>
    </citation>
    <scope>NUCLEOTIDE SEQUENCE</scope>
</reference>
<evidence type="ECO:0000313" key="3">
    <source>
        <dbReference type="Proteomes" id="UP001153636"/>
    </source>
</evidence>
<dbReference type="AlphaFoldDB" id="A0A9P0GB48"/>
<dbReference type="OrthoDB" id="7169529at2759"/>
<protein>
    <recommendedName>
        <fullName evidence="1">RdRp catalytic domain-containing protein</fullName>
    </recommendedName>
</protein>
<sequence length="597" mass="69415">MDFSQTSVFWDNPHEIVNNRKFDTAIRDSFSQPIKTSKELLGPDERLLMHVVADLPTSTILKEDPDHYPKLLLQILLNPENIKINRNSRDHEKVVLQTVALTYEMQMNFCHQGNMTYMRNDIIRKVVEQQLPVTSLILALLEVGDRLTQTITQSNKMYSPKYSGLSEADRMSTFFSLNRVSYNDLGLEFRWTHKYLIIGLSGEWYIMPKSVLLMYQNKICDLISVLLMCLFSEEITLPRYSYDIVVDFIKEGCNLGIQYKNKFFNIVKVLEGLVTGENLIQIEEWSNKDFLKGIVNDLYDKTGFDYFGSTLESILKECSIPLRQEISCLSKIFGHPIVDMEAGAKSLYQKTNEDTEIDMSYVLTCVNHCKADYIQKSCIKYKKWPPAELPSINTPKGLQMAFIHGRDPDSNFIRGRYGATLIADYVFVVILPNMRFSKLENIIPYLKDKTVSTLRSTVISSYINKQGEKYGQVKSSWKDTRLLLTYLLNPTMVHDHVNYIDQYCEDETLDTLLDYLVIRIVPKEKELKIEFRGFGCKTFEDRCRSLAQEKNVMRYLDEFSDEQAMTLSETALMRKLDAFRRLQFTFKDFEMSLIQKC</sequence>
<dbReference type="EMBL" id="OV651814">
    <property type="protein sequence ID" value="CAH1106758.1"/>
    <property type="molecule type" value="Genomic_DNA"/>
</dbReference>
<gene>
    <name evidence="2" type="ORF">PSYICH_LOCUS7486</name>
</gene>
<dbReference type="Proteomes" id="UP001153636">
    <property type="component" value="Chromosome 2"/>
</dbReference>
<evidence type="ECO:0000313" key="2">
    <source>
        <dbReference type="EMBL" id="CAH1106758.1"/>
    </source>
</evidence>
<evidence type="ECO:0000259" key="1">
    <source>
        <dbReference type="Pfam" id="PF00946"/>
    </source>
</evidence>
<keyword evidence="3" id="KW-1185">Reference proteome</keyword>
<organism evidence="2 3">
    <name type="scientific">Psylliodes chrysocephalus</name>
    <dbReference type="NCBI Taxonomy" id="3402493"/>
    <lineage>
        <taxon>Eukaryota</taxon>
        <taxon>Metazoa</taxon>
        <taxon>Ecdysozoa</taxon>
        <taxon>Arthropoda</taxon>
        <taxon>Hexapoda</taxon>
        <taxon>Insecta</taxon>
        <taxon>Pterygota</taxon>
        <taxon>Neoptera</taxon>
        <taxon>Endopterygota</taxon>
        <taxon>Coleoptera</taxon>
        <taxon>Polyphaga</taxon>
        <taxon>Cucujiformia</taxon>
        <taxon>Chrysomeloidea</taxon>
        <taxon>Chrysomelidae</taxon>
        <taxon>Galerucinae</taxon>
        <taxon>Alticini</taxon>
        <taxon>Psylliodes</taxon>
    </lineage>
</organism>
<accession>A0A9P0GB48</accession>
<dbReference type="GO" id="GO:0005524">
    <property type="term" value="F:ATP binding"/>
    <property type="evidence" value="ECO:0007669"/>
    <property type="project" value="InterPro"/>
</dbReference>
<dbReference type="GO" id="GO:0004482">
    <property type="term" value="F:mRNA 5'-cap (guanine-N7-)-methyltransferase activity"/>
    <property type="evidence" value="ECO:0007669"/>
    <property type="project" value="InterPro"/>
</dbReference>
<dbReference type="Pfam" id="PF00946">
    <property type="entry name" value="Mononeg_RNA_pol"/>
    <property type="match status" value="1"/>
</dbReference>